<accession>A0A3S3YSM0</accession>
<keyword evidence="1" id="KW-0732">Signal</keyword>
<dbReference type="OrthoDB" id="1100674at2"/>
<evidence type="ECO:0000256" key="1">
    <source>
        <dbReference type="SAM" id="SignalP"/>
    </source>
</evidence>
<reference evidence="2 3" key="1">
    <citation type="submission" date="2019-01" db="EMBL/GenBank/DDBJ databases">
        <title>Mucilaginibacter antarcticum sp. nov., isolated from antarctic soil.</title>
        <authorList>
            <person name="Yan Y.-Q."/>
            <person name="Du Z.-J."/>
        </authorList>
    </citation>
    <scope>NUCLEOTIDE SEQUENCE [LARGE SCALE GENOMIC DNA]</scope>
    <source>
        <strain evidence="2 3">F01003</strain>
    </source>
</reference>
<gene>
    <name evidence="2" type="ORF">EPL05_18250</name>
</gene>
<keyword evidence="3" id="KW-1185">Reference proteome</keyword>
<evidence type="ECO:0000313" key="2">
    <source>
        <dbReference type="EMBL" id="RWY49353.1"/>
    </source>
</evidence>
<feature type="signal peptide" evidence="1">
    <location>
        <begin position="1"/>
        <end position="23"/>
    </location>
</feature>
<feature type="chain" id="PRO_5018733311" evidence="1">
    <location>
        <begin position="24"/>
        <end position="124"/>
    </location>
</feature>
<name>A0A3S3YSM0_9SPHI</name>
<sequence>MRKFNLMLAGLMAFMFIATKVQAQTTPGFYAGKWDVLIKGTPNGDVTLRFTLTEKDGKLDGSFVDPESKKDVPVSKIEVAEGKATIYFTISTYDVNLAMDKVDDTHIKGSLMGMFDSTGERVKP</sequence>
<dbReference type="Proteomes" id="UP000286701">
    <property type="component" value="Unassembled WGS sequence"/>
</dbReference>
<dbReference type="RefSeq" id="WP_128535425.1">
    <property type="nucleotide sequence ID" value="NZ_SBIW01000008.1"/>
</dbReference>
<proteinExistence type="predicted"/>
<comment type="caution">
    <text evidence="2">The sequence shown here is derived from an EMBL/GenBank/DDBJ whole genome shotgun (WGS) entry which is preliminary data.</text>
</comment>
<protein>
    <submittedName>
        <fullName evidence="2">Uncharacterized protein</fullName>
    </submittedName>
</protein>
<organism evidence="2 3">
    <name type="scientific">Mucilaginibacter gilvus</name>
    <dbReference type="NCBI Taxonomy" id="2305909"/>
    <lineage>
        <taxon>Bacteria</taxon>
        <taxon>Pseudomonadati</taxon>
        <taxon>Bacteroidota</taxon>
        <taxon>Sphingobacteriia</taxon>
        <taxon>Sphingobacteriales</taxon>
        <taxon>Sphingobacteriaceae</taxon>
        <taxon>Mucilaginibacter</taxon>
    </lineage>
</organism>
<evidence type="ECO:0000313" key="3">
    <source>
        <dbReference type="Proteomes" id="UP000286701"/>
    </source>
</evidence>
<dbReference type="AlphaFoldDB" id="A0A3S3YSM0"/>
<dbReference type="EMBL" id="SBIW01000008">
    <property type="protein sequence ID" value="RWY49353.1"/>
    <property type="molecule type" value="Genomic_DNA"/>
</dbReference>